<name>I5AR43_EUBC6</name>
<evidence type="ECO:0008006" key="3">
    <source>
        <dbReference type="Google" id="ProtNLM"/>
    </source>
</evidence>
<dbReference type="EMBL" id="CM001487">
    <property type="protein sequence ID" value="EIM56266.1"/>
    <property type="molecule type" value="Genomic_DNA"/>
</dbReference>
<dbReference type="InterPro" id="IPR043721">
    <property type="entry name" value="DUF5662"/>
</dbReference>
<dbReference type="AlphaFoldDB" id="I5AR43"/>
<gene>
    <name evidence="1" type="ORF">EubceDRAFT1_0413</name>
</gene>
<proteinExistence type="predicted"/>
<accession>I5AR43</accession>
<dbReference type="Proteomes" id="UP000005753">
    <property type="component" value="Chromosome"/>
</dbReference>
<dbReference type="Pfam" id="PF18907">
    <property type="entry name" value="DUF5662"/>
    <property type="match status" value="1"/>
</dbReference>
<evidence type="ECO:0000313" key="1">
    <source>
        <dbReference type="EMBL" id="EIM56266.1"/>
    </source>
</evidence>
<reference evidence="1 2" key="2">
    <citation type="submission" date="2012-02" db="EMBL/GenBank/DDBJ databases">
        <title>Improved High-Quality Draft sequence of Eubacterium cellulosolvens 6.</title>
        <authorList>
            <consortium name="US DOE Joint Genome Institute"/>
            <person name="Lucas S."/>
            <person name="Han J."/>
            <person name="Lapidus A."/>
            <person name="Cheng J.-F."/>
            <person name="Goodwin L."/>
            <person name="Pitluck S."/>
            <person name="Peters L."/>
            <person name="Mikhailova N."/>
            <person name="Gu W."/>
            <person name="Detter J.C."/>
            <person name="Han C."/>
            <person name="Tapia R."/>
            <person name="Land M."/>
            <person name="Hauser L."/>
            <person name="Kyrpides N."/>
            <person name="Ivanova N."/>
            <person name="Pagani I."/>
            <person name="Johnson E."/>
            <person name="Mukhopadhyay B."/>
            <person name="Anderson I."/>
            <person name="Woyke T."/>
        </authorList>
    </citation>
    <scope>NUCLEOTIDE SEQUENCE [LARGE SCALE GENOMIC DNA]</scope>
    <source>
        <strain evidence="1 2">6</strain>
    </source>
</reference>
<dbReference type="STRING" id="633697.EubceDRAFT1_0413"/>
<dbReference type="HOGENOM" id="CLU_095585_0_0_9"/>
<organism evidence="1 2">
    <name type="scientific">Eubacterium cellulosolvens (strain ATCC 43171 / JCM 9499 / 6)</name>
    <name type="common">Cillobacterium cellulosolvens</name>
    <dbReference type="NCBI Taxonomy" id="633697"/>
    <lineage>
        <taxon>Bacteria</taxon>
        <taxon>Bacillati</taxon>
        <taxon>Bacillota</taxon>
        <taxon>Clostridia</taxon>
        <taxon>Eubacteriales</taxon>
        <taxon>Eubacteriaceae</taxon>
        <taxon>Eubacterium</taxon>
    </lineage>
</organism>
<reference evidence="1 2" key="1">
    <citation type="submission" date="2010-08" db="EMBL/GenBank/DDBJ databases">
        <authorList>
            <consortium name="US DOE Joint Genome Institute (JGI-PGF)"/>
            <person name="Lucas S."/>
            <person name="Copeland A."/>
            <person name="Lapidus A."/>
            <person name="Cheng J.-F."/>
            <person name="Bruce D."/>
            <person name="Goodwin L."/>
            <person name="Pitluck S."/>
            <person name="Land M.L."/>
            <person name="Hauser L."/>
            <person name="Chang Y.-J."/>
            <person name="Anderson I.J."/>
            <person name="Johnson E."/>
            <person name="Mulhopadhyay B."/>
            <person name="Kyrpides N."/>
            <person name="Woyke T.J."/>
        </authorList>
    </citation>
    <scope>NUCLEOTIDE SEQUENCE [LARGE SCALE GENOMIC DNA]</scope>
    <source>
        <strain evidence="1 2">6</strain>
    </source>
</reference>
<protein>
    <recommendedName>
        <fullName evidence="3">Catalase</fullName>
    </recommendedName>
</protein>
<sequence>MKTYALQHFKTITTHKLLVMKYCFRMGLYRQGLTHDLSKYSPTEFLQGARYWQGNRSPNNAEREATGLSLSWLHHKGRNKHHFEYWTDYDIQSETVIRGVPMPRKYVAEMIADRISASRVYLGDKYTDSAPLEYYNKGKEKLWFVHDQVKAQLELLLGMLAEKGEDETIKYIREVFLKEGSKK</sequence>
<dbReference type="OrthoDB" id="9784470at2"/>
<evidence type="ECO:0000313" key="2">
    <source>
        <dbReference type="Proteomes" id="UP000005753"/>
    </source>
</evidence>
<dbReference type="eggNOG" id="ENOG502ZRIE">
    <property type="taxonomic scope" value="Bacteria"/>
</dbReference>
<keyword evidence="2" id="KW-1185">Reference proteome</keyword>